<dbReference type="Pfam" id="PF07963">
    <property type="entry name" value="N_methyl"/>
    <property type="match status" value="1"/>
</dbReference>
<gene>
    <name evidence="1" type="ORF">OM960_18520</name>
</gene>
<sequence length="200" mass="21149">MIRRPLSRFGPSAGLSLLELLVALALLALVAGGLASSLRLGILAYERSRATGPTAAGLALRVRLRDWLAQVVPPHQLLPYPAGFEGRADRLSFITLAPTPFMPDAAALRVEVRLNGSDLTLSASGLDDDGIALDTHSGILTANAGQAAFGYYDRTQGLWLSDWTDGSRLPDLVRLEVPPGSDPDWPVLVVRPLLGAAPPG</sequence>
<protein>
    <submittedName>
        <fullName evidence="1">Prepilin-type N-terminal cleavage/methylation domain-containing protein</fullName>
    </submittedName>
</protein>
<dbReference type="InterPro" id="IPR045584">
    <property type="entry name" value="Pilin-like"/>
</dbReference>
<evidence type="ECO:0000313" key="1">
    <source>
        <dbReference type="EMBL" id="MCW3783537.1"/>
    </source>
</evidence>
<dbReference type="Proteomes" id="UP001207582">
    <property type="component" value="Unassembled WGS sequence"/>
</dbReference>
<accession>A0ABT3J786</accession>
<organism evidence="1 2">
    <name type="scientific">Defluviimonas salinarum</name>
    <dbReference type="NCBI Taxonomy" id="2992147"/>
    <lineage>
        <taxon>Bacteria</taxon>
        <taxon>Pseudomonadati</taxon>
        <taxon>Pseudomonadota</taxon>
        <taxon>Alphaproteobacteria</taxon>
        <taxon>Rhodobacterales</taxon>
        <taxon>Paracoccaceae</taxon>
        <taxon>Albidovulum</taxon>
    </lineage>
</organism>
<name>A0ABT3J786_9RHOB</name>
<comment type="caution">
    <text evidence="1">The sequence shown here is derived from an EMBL/GenBank/DDBJ whole genome shotgun (WGS) entry which is preliminary data.</text>
</comment>
<keyword evidence="2" id="KW-1185">Reference proteome</keyword>
<dbReference type="SUPFAM" id="SSF54523">
    <property type="entry name" value="Pili subunits"/>
    <property type="match status" value="1"/>
</dbReference>
<evidence type="ECO:0000313" key="2">
    <source>
        <dbReference type="Proteomes" id="UP001207582"/>
    </source>
</evidence>
<dbReference type="RefSeq" id="WP_264772983.1">
    <property type="nucleotide sequence ID" value="NZ_JAPDOG010000021.1"/>
</dbReference>
<proteinExistence type="predicted"/>
<reference evidence="1 2" key="1">
    <citation type="submission" date="2022-10" db="EMBL/GenBank/DDBJ databases">
        <title>Defluviimonas sp. CAU 1641 isolated from mud.</title>
        <authorList>
            <person name="Kim W."/>
        </authorList>
    </citation>
    <scope>NUCLEOTIDE SEQUENCE [LARGE SCALE GENOMIC DNA]</scope>
    <source>
        <strain evidence="1 2">CAU 1641</strain>
    </source>
</reference>
<dbReference type="InterPro" id="IPR012902">
    <property type="entry name" value="N_methyl_site"/>
</dbReference>
<dbReference type="NCBIfam" id="TIGR02532">
    <property type="entry name" value="IV_pilin_GFxxxE"/>
    <property type="match status" value="1"/>
</dbReference>
<dbReference type="EMBL" id="JAPDOG010000021">
    <property type="protein sequence ID" value="MCW3783537.1"/>
    <property type="molecule type" value="Genomic_DNA"/>
</dbReference>